<dbReference type="Proteomes" id="UP000586634">
    <property type="component" value="Unassembled WGS sequence"/>
</dbReference>
<sequence>DEEYLPQMDEQNKMLKEKLVSSLRFEPERTEVLLMLKGRDIACDPADSGEKDNSKLSSPLEKKYSTLRTAVYRGRTERKHTTTIKKEDVCSGNELSRIHKEGREDPVCQPSSMSEQETVKLKRSMTKPTSLMLENENLKKTFATASAYNISKTEMQKALLEPSSHKKICEQPKMERSSKKSLRSKVHIYDKTKPIDDDVITHILRLRGKLGWQTTLTSCEQLAQEADVSRLQKFTLTRPLLLKDTGEYIYCLQRNRNNFKVPYNPYDLQAVSTNTAMRNKVYWTVTASFVSKFPAGRNLGEMEITPVPQWLYERQMYYKLLSFNFFSNFR</sequence>
<dbReference type="EMBL" id="VXBJ01005536">
    <property type="protein sequence ID" value="NXN30386.1"/>
    <property type="molecule type" value="Genomic_DNA"/>
</dbReference>
<reference evidence="1 2" key="1">
    <citation type="submission" date="2019-09" db="EMBL/GenBank/DDBJ databases">
        <title>Bird 10,000 Genomes (B10K) Project - Family phase.</title>
        <authorList>
            <person name="Zhang G."/>
        </authorList>
    </citation>
    <scope>NUCLEOTIDE SEQUENCE [LARGE SCALE GENOMIC DNA]</scope>
    <source>
        <strain evidence="1">B10K-DU-002-14</strain>
        <tissue evidence="1">Muscle</tissue>
    </source>
</reference>
<accession>A0A7L1HXT9</accession>
<proteinExistence type="predicted"/>
<keyword evidence="2" id="KW-1185">Reference proteome</keyword>
<evidence type="ECO:0000313" key="1">
    <source>
        <dbReference type="EMBL" id="NXN30386.1"/>
    </source>
</evidence>
<name>A0A7L1HXT9_9CHAR</name>
<dbReference type="OrthoDB" id="424310at2759"/>
<evidence type="ECO:0000313" key="2">
    <source>
        <dbReference type="Proteomes" id="UP000586634"/>
    </source>
</evidence>
<comment type="caution">
    <text evidence="1">The sequence shown here is derived from an EMBL/GenBank/DDBJ whole genome shotgun (WGS) entry which is preliminary data.</text>
</comment>
<dbReference type="AlphaFoldDB" id="A0A7L1HXT9"/>
<gene>
    <name evidence="1" type="primary">Dnah14</name>
    <name evidence="1" type="ORF">NYCSEM_R07681</name>
</gene>
<feature type="non-terminal residue" evidence="1">
    <location>
        <position position="330"/>
    </location>
</feature>
<organism evidence="1 2">
    <name type="scientific">Nycticryphes semicollaris</name>
    <dbReference type="NCBI Taxonomy" id="227226"/>
    <lineage>
        <taxon>Eukaryota</taxon>
        <taxon>Metazoa</taxon>
        <taxon>Chordata</taxon>
        <taxon>Craniata</taxon>
        <taxon>Vertebrata</taxon>
        <taxon>Euteleostomi</taxon>
        <taxon>Archelosauria</taxon>
        <taxon>Archosauria</taxon>
        <taxon>Dinosauria</taxon>
        <taxon>Saurischia</taxon>
        <taxon>Theropoda</taxon>
        <taxon>Coelurosauria</taxon>
        <taxon>Aves</taxon>
        <taxon>Neognathae</taxon>
        <taxon>Neoaves</taxon>
        <taxon>Charadriiformes</taxon>
        <taxon>Rostratulidae</taxon>
        <taxon>Nycticryphes</taxon>
    </lineage>
</organism>
<feature type="non-terminal residue" evidence="1">
    <location>
        <position position="1"/>
    </location>
</feature>
<protein>
    <submittedName>
        <fullName evidence="1">DYH14 protein</fullName>
    </submittedName>
</protein>